<keyword evidence="1" id="KW-1133">Transmembrane helix</keyword>
<name>A0ABY5DRT5_9ACTN</name>
<evidence type="ECO:0000256" key="1">
    <source>
        <dbReference type="SAM" id="Phobius"/>
    </source>
</evidence>
<keyword evidence="3" id="KW-1185">Reference proteome</keyword>
<keyword evidence="1" id="KW-0472">Membrane</keyword>
<sequence>MSRPGSRLRLLALLGLAAWSVHELRYALAYGHDASGALRGSGHAYLGVAGPLVGLLVLVAAGQLVHALARRGGGGHTAGPGGAPPMSLTRTWAVLTGALLAAYSAQELLEGALAAGHASGAAALVAHGGWLAAPLAAAAALAVALVLREAEEAVAAAPVAAPAAGLLVAAAPLVRLRPAAARAARAPLARHLAGRGPPVPVTP</sequence>
<keyword evidence="1" id="KW-0812">Transmembrane</keyword>
<proteinExistence type="predicted"/>
<evidence type="ECO:0000313" key="2">
    <source>
        <dbReference type="EMBL" id="UTI64150.1"/>
    </source>
</evidence>
<reference evidence="2 3" key="1">
    <citation type="submission" date="2022-06" db="EMBL/GenBank/DDBJ databases">
        <title>Paraconexibacter antarcticus.</title>
        <authorList>
            <person name="Kim C.S."/>
        </authorList>
    </citation>
    <scope>NUCLEOTIDE SEQUENCE [LARGE SCALE GENOMIC DNA]</scope>
    <source>
        <strain evidence="2 3">02-257</strain>
    </source>
</reference>
<dbReference type="Proteomes" id="UP001056035">
    <property type="component" value="Chromosome"/>
</dbReference>
<protein>
    <submittedName>
        <fullName evidence="2">Uncharacterized protein</fullName>
    </submittedName>
</protein>
<feature type="transmembrane region" description="Helical" evidence="1">
    <location>
        <begin position="129"/>
        <end position="147"/>
    </location>
</feature>
<dbReference type="RefSeq" id="WP_254570863.1">
    <property type="nucleotide sequence ID" value="NZ_CP098502.1"/>
</dbReference>
<dbReference type="EMBL" id="CP098502">
    <property type="protein sequence ID" value="UTI64150.1"/>
    <property type="molecule type" value="Genomic_DNA"/>
</dbReference>
<gene>
    <name evidence="2" type="ORF">NBH00_22775</name>
</gene>
<feature type="transmembrane region" description="Helical" evidence="1">
    <location>
        <begin position="45"/>
        <end position="65"/>
    </location>
</feature>
<feature type="transmembrane region" description="Helical" evidence="1">
    <location>
        <begin position="153"/>
        <end position="174"/>
    </location>
</feature>
<evidence type="ECO:0000313" key="3">
    <source>
        <dbReference type="Proteomes" id="UP001056035"/>
    </source>
</evidence>
<accession>A0ABY5DRT5</accession>
<organism evidence="2 3">
    <name type="scientific">Paraconexibacter antarcticus</name>
    <dbReference type="NCBI Taxonomy" id="2949664"/>
    <lineage>
        <taxon>Bacteria</taxon>
        <taxon>Bacillati</taxon>
        <taxon>Actinomycetota</taxon>
        <taxon>Thermoleophilia</taxon>
        <taxon>Solirubrobacterales</taxon>
        <taxon>Paraconexibacteraceae</taxon>
        <taxon>Paraconexibacter</taxon>
    </lineage>
</organism>